<reference evidence="1" key="1">
    <citation type="submission" date="2019-01" db="EMBL/GenBank/DDBJ databases">
        <authorList>
            <consortium name="Genoscope - CEA"/>
            <person name="William W."/>
        </authorList>
    </citation>
    <scope>NUCLEOTIDE SEQUENCE</scope>
    <source>
        <strain evidence="1">CR-1</strain>
    </source>
</reference>
<gene>
    <name evidence="1" type="ORF">EPICR_40216</name>
</gene>
<accession>A0A484HMV1</accession>
<name>A0A484HMV1_9BACT</name>
<dbReference type="AlphaFoldDB" id="A0A484HMV1"/>
<dbReference type="Gene3D" id="3.40.50.300">
    <property type="entry name" value="P-loop containing nucleotide triphosphate hydrolases"/>
    <property type="match status" value="1"/>
</dbReference>
<protein>
    <submittedName>
        <fullName evidence="1">Uncharacterized protein</fullName>
    </submittedName>
</protein>
<evidence type="ECO:0000313" key="1">
    <source>
        <dbReference type="EMBL" id="VEN74631.1"/>
    </source>
</evidence>
<organism evidence="1">
    <name type="scientific">uncultured Desulfobacteraceae bacterium</name>
    <dbReference type="NCBI Taxonomy" id="218296"/>
    <lineage>
        <taxon>Bacteria</taxon>
        <taxon>Pseudomonadati</taxon>
        <taxon>Thermodesulfobacteriota</taxon>
        <taxon>Desulfobacteria</taxon>
        <taxon>Desulfobacterales</taxon>
        <taxon>Desulfobacteraceae</taxon>
        <taxon>environmental samples</taxon>
    </lineage>
</organism>
<dbReference type="SUPFAM" id="SSF52540">
    <property type="entry name" value="P-loop containing nucleoside triphosphate hydrolases"/>
    <property type="match status" value="2"/>
</dbReference>
<proteinExistence type="predicted"/>
<dbReference type="EMBL" id="CAACVI010000034">
    <property type="protein sequence ID" value="VEN74631.1"/>
    <property type="molecule type" value="Genomic_DNA"/>
</dbReference>
<sequence length="280" mass="31510">MGSFIKSFLGETAGIAVSSGIFLVKKILNKKGIHTNIQYLIGSVLDHNNENKSLPEEVIRQAKAIEKIFKDRHVFPDRIAIDGLPGSGKSSLAAALAKRMDMEVVCLDHQDMEERFSFEKAPAIYEHHRLLRTQDMDRFDVMIYIDQPVEKAKQNILKRQRGAYLVDIMNFELMKKIGKKAFSLADGQVISVDHSFVRIKIRPDNGYRDMANLDSELSAKAAGDSAGEVLNKEQRIFLLTEGRARKGFLSYVNPRAYERELLSALIVGVDSASKKKKLRG</sequence>
<dbReference type="InterPro" id="IPR027417">
    <property type="entry name" value="P-loop_NTPase"/>
</dbReference>